<evidence type="ECO:0000256" key="1">
    <source>
        <dbReference type="ARBA" id="ARBA00022553"/>
    </source>
</evidence>
<protein>
    <submittedName>
        <fullName evidence="4">Response regulator</fullName>
    </submittedName>
</protein>
<dbReference type="PROSITE" id="PS50110">
    <property type="entry name" value="RESPONSE_REGULATORY"/>
    <property type="match status" value="1"/>
</dbReference>
<dbReference type="PANTHER" id="PTHR44591:SF3">
    <property type="entry name" value="RESPONSE REGULATORY DOMAIN-CONTAINING PROTEIN"/>
    <property type="match status" value="1"/>
</dbReference>
<dbReference type="SMART" id="SM00448">
    <property type="entry name" value="REC"/>
    <property type="match status" value="1"/>
</dbReference>
<accession>A0A848IEB0</accession>
<organism evidence="4 5">
    <name type="scientific">Paraburkholderia polaris</name>
    <dbReference type="NCBI Taxonomy" id="2728848"/>
    <lineage>
        <taxon>Bacteria</taxon>
        <taxon>Pseudomonadati</taxon>
        <taxon>Pseudomonadota</taxon>
        <taxon>Betaproteobacteria</taxon>
        <taxon>Burkholderiales</taxon>
        <taxon>Burkholderiaceae</taxon>
        <taxon>Paraburkholderia</taxon>
    </lineage>
</organism>
<dbReference type="InterPro" id="IPR011006">
    <property type="entry name" value="CheY-like_superfamily"/>
</dbReference>
<evidence type="ECO:0000259" key="3">
    <source>
        <dbReference type="PROSITE" id="PS50110"/>
    </source>
</evidence>
<feature type="domain" description="Response regulatory" evidence="3">
    <location>
        <begin position="8"/>
        <end position="124"/>
    </location>
</feature>
<dbReference type="PANTHER" id="PTHR44591">
    <property type="entry name" value="STRESS RESPONSE REGULATOR PROTEIN 1"/>
    <property type="match status" value="1"/>
</dbReference>
<name>A0A848IEB0_9BURK</name>
<dbReference type="EMBL" id="JABBGJ010000007">
    <property type="protein sequence ID" value="NML97876.1"/>
    <property type="molecule type" value="Genomic_DNA"/>
</dbReference>
<dbReference type="RefSeq" id="WP_169484957.1">
    <property type="nucleotide sequence ID" value="NZ_JABBGJ010000007.1"/>
</dbReference>
<dbReference type="AlphaFoldDB" id="A0A848IEB0"/>
<evidence type="ECO:0000313" key="4">
    <source>
        <dbReference type="EMBL" id="NML97876.1"/>
    </source>
</evidence>
<dbReference type="Pfam" id="PF00072">
    <property type="entry name" value="Response_reg"/>
    <property type="match status" value="1"/>
</dbReference>
<evidence type="ECO:0000256" key="2">
    <source>
        <dbReference type="PROSITE-ProRule" id="PRU00169"/>
    </source>
</evidence>
<evidence type="ECO:0000313" key="5">
    <source>
        <dbReference type="Proteomes" id="UP000544134"/>
    </source>
</evidence>
<reference evidence="4 5" key="1">
    <citation type="submission" date="2020-04" db="EMBL/GenBank/DDBJ databases">
        <title>Paraburkholderia sp. RP-4-7 isolated from soil.</title>
        <authorList>
            <person name="Dahal R.H."/>
        </authorList>
    </citation>
    <scope>NUCLEOTIDE SEQUENCE [LARGE SCALE GENOMIC DNA]</scope>
    <source>
        <strain evidence="4 5">RP-4-7</strain>
    </source>
</reference>
<feature type="modified residue" description="4-aspartylphosphate" evidence="2">
    <location>
        <position position="57"/>
    </location>
</feature>
<dbReference type="GO" id="GO:0000160">
    <property type="term" value="P:phosphorelay signal transduction system"/>
    <property type="evidence" value="ECO:0007669"/>
    <property type="project" value="InterPro"/>
</dbReference>
<dbReference type="InterPro" id="IPR001789">
    <property type="entry name" value="Sig_transdc_resp-reg_receiver"/>
</dbReference>
<proteinExistence type="predicted"/>
<gene>
    <name evidence="4" type="ORF">HHL24_07930</name>
</gene>
<dbReference type="Gene3D" id="3.40.50.2300">
    <property type="match status" value="1"/>
</dbReference>
<dbReference type="InterPro" id="IPR050595">
    <property type="entry name" value="Bact_response_regulator"/>
</dbReference>
<keyword evidence="1 2" id="KW-0597">Phosphoprotein</keyword>
<dbReference type="SUPFAM" id="SSF52172">
    <property type="entry name" value="CheY-like"/>
    <property type="match status" value="1"/>
</dbReference>
<comment type="caution">
    <text evidence="4">The sequence shown here is derived from an EMBL/GenBank/DDBJ whole genome shotgun (WGS) entry which is preliminary data.</text>
</comment>
<sequence>MFTAEAARLLIADDDPDLLAAYGLFFYDYGFDIRIAVNGADALAEYCAWHPAVVLLDIEMPRLDGRAVAREIRGVRATPAPLLVALTGLATPSERAESMRSGFDYYFVKPVLMPVVLAAINLGIAPR</sequence>
<keyword evidence="5" id="KW-1185">Reference proteome</keyword>
<dbReference type="Proteomes" id="UP000544134">
    <property type="component" value="Unassembled WGS sequence"/>
</dbReference>